<evidence type="ECO:0000256" key="4">
    <source>
        <dbReference type="ARBA" id="ARBA00022679"/>
    </source>
</evidence>
<evidence type="ECO:0000256" key="3">
    <source>
        <dbReference type="ARBA" id="ARBA00022553"/>
    </source>
</evidence>
<dbReference type="PANTHER" id="PTHR43304:SF1">
    <property type="entry name" value="PAC DOMAIN-CONTAINING PROTEIN"/>
    <property type="match status" value="1"/>
</dbReference>
<keyword evidence="8" id="KW-1185">Reference proteome</keyword>
<dbReference type="PANTHER" id="PTHR43304">
    <property type="entry name" value="PHYTOCHROME-LIKE PROTEIN CPH1"/>
    <property type="match status" value="1"/>
</dbReference>
<organism evidence="7 8">
    <name type="scientific">Xylanimonas oleitrophica</name>
    <dbReference type="NCBI Taxonomy" id="2607479"/>
    <lineage>
        <taxon>Bacteria</taxon>
        <taxon>Bacillati</taxon>
        <taxon>Actinomycetota</taxon>
        <taxon>Actinomycetes</taxon>
        <taxon>Micrococcales</taxon>
        <taxon>Promicromonosporaceae</taxon>
        <taxon>Xylanimonas</taxon>
    </lineage>
</organism>
<evidence type="ECO:0000256" key="5">
    <source>
        <dbReference type="ARBA" id="ARBA00022777"/>
    </source>
</evidence>
<keyword evidence="5" id="KW-0418">Kinase</keyword>
<dbReference type="SUPFAM" id="SSF55785">
    <property type="entry name" value="PYP-like sensor domain (PAS domain)"/>
    <property type="match status" value="1"/>
</dbReference>
<evidence type="ECO:0000256" key="1">
    <source>
        <dbReference type="ARBA" id="ARBA00000085"/>
    </source>
</evidence>
<name>A0A2W5WV77_9MICO</name>
<dbReference type="Pfam" id="PF08447">
    <property type="entry name" value="PAS_3"/>
    <property type="match status" value="1"/>
</dbReference>
<dbReference type="InterPro" id="IPR013655">
    <property type="entry name" value="PAS_fold_3"/>
</dbReference>
<keyword evidence="3" id="KW-0597">Phosphoprotein</keyword>
<dbReference type="Proteomes" id="UP000248783">
    <property type="component" value="Unassembled WGS sequence"/>
</dbReference>
<dbReference type="Gene3D" id="2.10.70.100">
    <property type="match status" value="1"/>
</dbReference>
<sequence length="250" mass="26687">MTATTLAAPKAATEQSAPVDVAGLVQALAVGTPVLVGSYRVELATGKWWWSDEVYLMHGRTPGEIEPNLDALCSRKHPDDRTRLVRTAASALRSGKPFATTHRIVDATGKARSVVVTGQARRERGRVTHVLGYIVDVTAVQREALERESQQAVDRAFVHAAAVEQVKGVFMIVKGIDDITASRELADIASRVGIPVHTAAAQIMGALAKAQGTGPTAEATLEAACAAVHPVERPRGHEAQLTRRRSRARG</sequence>
<evidence type="ECO:0000256" key="2">
    <source>
        <dbReference type="ARBA" id="ARBA00012438"/>
    </source>
</evidence>
<comment type="catalytic activity">
    <reaction evidence="1">
        <text>ATP + protein L-histidine = ADP + protein N-phospho-L-histidine.</text>
        <dbReference type="EC" id="2.7.13.3"/>
    </reaction>
</comment>
<dbReference type="EC" id="2.7.13.3" evidence="2"/>
<evidence type="ECO:0000313" key="8">
    <source>
        <dbReference type="Proteomes" id="UP000248783"/>
    </source>
</evidence>
<accession>A0A2W5WV77</accession>
<evidence type="ECO:0000313" key="7">
    <source>
        <dbReference type="EMBL" id="PZR52176.1"/>
    </source>
</evidence>
<dbReference type="EMBL" id="QKWH01000012">
    <property type="protein sequence ID" value="PZR52176.1"/>
    <property type="molecule type" value="Genomic_DNA"/>
</dbReference>
<proteinExistence type="predicted"/>
<protein>
    <recommendedName>
        <fullName evidence="2">histidine kinase</fullName>
        <ecNumber evidence="2">2.7.13.3</ecNumber>
    </recommendedName>
</protein>
<dbReference type="RefSeq" id="WP_111251739.1">
    <property type="nucleotide sequence ID" value="NZ_QKWH01000012.1"/>
</dbReference>
<dbReference type="GO" id="GO:0004673">
    <property type="term" value="F:protein histidine kinase activity"/>
    <property type="evidence" value="ECO:0007669"/>
    <property type="project" value="UniProtKB-EC"/>
</dbReference>
<gene>
    <name evidence="7" type="ORF">DNL40_13325</name>
</gene>
<reference evidence="7 8" key="1">
    <citation type="submission" date="2018-06" db="EMBL/GenBank/DDBJ databases">
        <title>Whole genome sequencing of a novel hydrocarbon degrading bacterial strain, PW21 isolated from oil contaminated produced water sample.</title>
        <authorList>
            <person name="Nagkirti P."/>
            <person name="Shaikh A."/>
            <person name="Gowdaman V."/>
            <person name="Engineer A.E."/>
            <person name="Dagar S."/>
            <person name="Dhakephalkar P.K."/>
        </authorList>
    </citation>
    <scope>NUCLEOTIDE SEQUENCE [LARGE SCALE GENOMIC DNA]</scope>
    <source>
        <strain evidence="7 8">PW21</strain>
    </source>
</reference>
<keyword evidence="4" id="KW-0808">Transferase</keyword>
<dbReference type="Gene3D" id="3.30.450.20">
    <property type="entry name" value="PAS domain"/>
    <property type="match status" value="1"/>
</dbReference>
<evidence type="ECO:0000259" key="6">
    <source>
        <dbReference type="Pfam" id="PF08447"/>
    </source>
</evidence>
<dbReference type="InterPro" id="IPR052162">
    <property type="entry name" value="Sensor_kinase/Photoreceptor"/>
</dbReference>
<dbReference type="AlphaFoldDB" id="A0A2W5WV77"/>
<comment type="caution">
    <text evidence="7">The sequence shown here is derived from an EMBL/GenBank/DDBJ whole genome shotgun (WGS) entry which is preliminary data.</text>
</comment>
<feature type="domain" description="PAS fold-3" evidence="6">
    <location>
        <begin position="48"/>
        <end position="133"/>
    </location>
</feature>
<dbReference type="InterPro" id="IPR035965">
    <property type="entry name" value="PAS-like_dom_sf"/>
</dbReference>